<accession>A0A8S1E9S5</accession>
<gene>
    <name evidence="5" type="ORF">CBOVIS_LOCUS3460</name>
</gene>
<dbReference type="InterPro" id="IPR027417">
    <property type="entry name" value="P-loop_NTPase"/>
</dbReference>
<dbReference type="PANTHER" id="PTHR47981:SF39">
    <property type="entry name" value="RAS-RELATED PROTEIN RAB"/>
    <property type="match status" value="1"/>
</dbReference>
<dbReference type="PROSITE" id="PS51419">
    <property type="entry name" value="RAB"/>
    <property type="match status" value="1"/>
</dbReference>
<dbReference type="Proteomes" id="UP000494206">
    <property type="component" value="Unassembled WGS sequence"/>
</dbReference>
<dbReference type="PANTHER" id="PTHR47981">
    <property type="entry name" value="RAB FAMILY"/>
    <property type="match status" value="1"/>
</dbReference>
<dbReference type="GO" id="GO:0090385">
    <property type="term" value="P:phagosome-lysosome fusion"/>
    <property type="evidence" value="ECO:0007669"/>
    <property type="project" value="TreeGrafter"/>
</dbReference>
<comment type="similarity">
    <text evidence="1">Belongs to the small GTPase superfamily. Rab family.</text>
</comment>
<sequence>MEIEKSVGWPGVDRYARSGQDRYGVMTRVYYKDAHAAIVVMDATRERTIEGALRWKADLDEKVTLADGTPVPAIIVANKCDVENSLTDDKLLDLETSHGFVGSFRTSAKENFGIDEAFKTLASTILTSEQGGQYDIPFLHRERNVNLTDTPMCQAAFKSCVKRPSCHTEKKIFDECFDASVSATHMSTSSETTTNDGDTKKQTSSTEKKFKYNDMLRFFTEKSLKFRSALDQCFVRSPFVPKRTFFGPAILDEDAAYGRAIYQFDLADKLWGLPELTITRPSLDTYAVCGTHVSGLRLFGSGISRTSSSADPKSNNITSACMLDEDELNCYRNTLDLNNEYVQLVYNRDYTLRSCIQGIRQQSVCRMNDRSRLRACLCGVREHYDNDIQSAIIQCIKSRFPEPPSLVVELSSSLDSAPKKTMQVQVQPTPLVFDTPGAVINGQCMCSCESKSTLTKIQKDDEMPPQSKSELSPAAKIKQNSPRLMMPADAAGKVFWNGRS</sequence>
<dbReference type="OrthoDB" id="5871443at2759"/>
<reference evidence="5 6" key="1">
    <citation type="submission" date="2020-04" db="EMBL/GenBank/DDBJ databases">
        <authorList>
            <person name="Laetsch R D."/>
            <person name="Stevens L."/>
            <person name="Kumar S."/>
            <person name="Blaxter L. M."/>
        </authorList>
    </citation>
    <scope>NUCLEOTIDE SEQUENCE [LARGE SCALE GENOMIC DNA]</scope>
</reference>
<dbReference type="GO" id="GO:0045335">
    <property type="term" value="C:phagocytic vesicle"/>
    <property type="evidence" value="ECO:0007669"/>
    <property type="project" value="TreeGrafter"/>
</dbReference>
<evidence type="ECO:0000313" key="5">
    <source>
        <dbReference type="EMBL" id="CAB3400546.1"/>
    </source>
</evidence>
<dbReference type="Gene3D" id="3.40.50.300">
    <property type="entry name" value="P-loop containing nucleotide triphosphate hydrolases"/>
    <property type="match status" value="1"/>
</dbReference>
<comment type="caution">
    <text evidence="5">The sequence shown here is derived from an EMBL/GenBank/DDBJ whole genome shotgun (WGS) entry which is preliminary data.</text>
</comment>
<dbReference type="PRINTS" id="PR00449">
    <property type="entry name" value="RASTRNSFRMNG"/>
</dbReference>
<dbReference type="Pfam" id="PF00071">
    <property type="entry name" value="Ras"/>
    <property type="match status" value="1"/>
</dbReference>
<proteinExistence type="inferred from homology"/>
<dbReference type="InterPro" id="IPR001806">
    <property type="entry name" value="Small_GTPase"/>
</dbReference>
<dbReference type="GO" id="GO:0005525">
    <property type="term" value="F:GTP binding"/>
    <property type="evidence" value="ECO:0007669"/>
    <property type="project" value="UniProtKB-KW"/>
</dbReference>
<keyword evidence="2" id="KW-0547">Nucleotide-binding</keyword>
<name>A0A8S1E9S5_9PELO</name>
<organism evidence="5 6">
    <name type="scientific">Caenorhabditis bovis</name>
    <dbReference type="NCBI Taxonomy" id="2654633"/>
    <lineage>
        <taxon>Eukaryota</taxon>
        <taxon>Metazoa</taxon>
        <taxon>Ecdysozoa</taxon>
        <taxon>Nematoda</taxon>
        <taxon>Chromadorea</taxon>
        <taxon>Rhabditida</taxon>
        <taxon>Rhabditina</taxon>
        <taxon>Rhabditomorpha</taxon>
        <taxon>Rhabditoidea</taxon>
        <taxon>Rhabditidae</taxon>
        <taxon>Peloderinae</taxon>
        <taxon>Caenorhabditis</taxon>
    </lineage>
</organism>
<dbReference type="GO" id="GO:0003924">
    <property type="term" value="F:GTPase activity"/>
    <property type="evidence" value="ECO:0007669"/>
    <property type="project" value="InterPro"/>
</dbReference>
<dbReference type="GO" id="GO:0005764">
    <property type="term" value="C:lysosome"/>
    <property type="evidence" value="ECO:0007669"/>
    <property type="project" value="TreeGrafter"/>
</dbReference>
<evidence type="ECO:0000256" key="1">
    <source>
        <dbReference type="ARBA" id="ARBA00006270"/>
    </source>
</evidence>
<evidence type="ECO:0000256" key="4">
    <source>
        <dbReference type="SAM" id="MobiDB-lite"/>
    </source>
</evidence>
<dbReference type="AlphaFoldDB" id="A0A8S1E9S5"/>
<dbReference type="SMART" id="SM00173">
    <property type="entry name" value="RAS"/>
    <property type="match status" value="1"/>
</dbReference>
<keyword evidence="3" id="KW-0342">GTP-binding</keyword>
<dbReference type="SUPFAM" id="SSF52540">
    <property type="entry name" value="P-loop containing nucleoside triphosphate hydrolases"/>
    <property type="match status" value="1"/>
</dbReference>
<evidence type="ECO:0000256" key="2">
    <source>
        <dbReference type="ARBA" id="ARBA00022741"/>
    </source>
</evidence>
<feature type="region of interest" description="Disordered" evidence="4">
    <location>
        <begin position="457"/>
        <end position="483"/>
    </location>
</feature>
<dbReference type="EMBL" id="CADEPM010000002">
    <property type="protein sequence ID" value="CAB3400546.1"/>
    <property type="molecule type" value="Genomic_DNA"/>
</dbReference>
<dbReference type="GO" id="GO:0008333">
    <property type="term" value="P:endosome to lysosome transport"/>
    <property type="evidence" value="ECO:0007669"/>
    <property type="project" value="TreeGrafter"/>
</dbReference>
<dbReference type="GO" id="GO:0005770">
    <property type="term" value="C:late endosome"/>
    <property type="evidence" value="ECO:0007669"/>
    <property type="project" value="TreeGrafter"/>
</dbReference>
<keyword evidence="6" id="KW-1185">Reference proteome</keyword>
<evidence type="ECO:0000313" key="6">
    <source>
        <dbReference type="Proteomes" id="UP000494206"/>
    </source>
</evidence>
<evidence type="ECO:0000256" key="3">
    <source>
        <dbReference type="ARBA" id="ARBA00023134"/>
    </source>
</evidence>
<protein>
    <submittedName>
        <fullName evidence="5">Uncharacterized protein</fullName>
    </submittedName>
</protein>
<dbReference type="SMART" id="SM00175">
    <property type="entry name" value="RAB"/>
    <property type="match status" value="1"/>
</dbReference>